<keyword evidence="2" id="KW-1185">Reference proteome</keyword>
<dbReference type="Proteomes" id="UP000467148">
    <property type="component" value="Chromosome"/>
</dbReference>
<accession>A0A7I7T2N9</accession>
<reference evidence="1 2" key="1">
    <citation type="journal article" date="2019" name="Emerg. Microbes Infect.">
        <title>Comprehensive subspecies identification of 175 nontuberculous mycobacteria species based on 7547 genomic profiles.</title>
        <authorList>
            <person name="Matsumoto Y."/>
            <person name="Kinjo T."/>
            <person name="Motooka D."/>
            <person name="Nabeya D."/>
            <person name="Jung N."/>
            <person name="Uechi K."/>
            <person name="Horii T."/>
            <person name="Iida T."/>
            <person name="Fujita J."/>
            <person name="Nakamura S."/>
        </authorList>
    </citation>
    <scope>NUCLEOTIDE SEQUENCE [LARGE SCALE GENOMIC DNA]</scope>
    <source>
        <strain evidence="1 2">JCM 30396</strain>
    </source>
</reference>
<dbReference type="AlphaFoldDB" id="A0A7I7T2N9"/>
<dbReference type="InterPro" id="IPR036249">
    <property type="entry name" value="Thioredoxin-like_sf"/>
</dbReference>
<dbReference type="SUPFAM" id="SSF52833">
    <property type="entry name" value="Thioredoxin-like"/>
    <property type="match status" value="1"/>
</dbReference>
<dbReference type="Pfam" id="PF05768">
    <property type="entry name" value="Glrx-like"/>
    <property type="match status" value="1"/>
</dbReference>
<evidence type="ECO:0008006" key="3">
    <source>
        <dbReference type="Google" id="ProtNLM"/>
    </source>
</evidence>
<evidence type="ECO:0000313" key="2">
    <source>
        <dbReference type="Proteomes" id="UP000467148"/>
    </source>
</evidence>
<dbReference type="KEGG" id="mhev:MHEL_14530"/>
<dbReference type="InterPro" id="IPR008554">
    <property type="entry name" value="Glutaredoxin-like"/>
</dbReference>
<protein>
    <recommendedName>
        <fullName evidence="3">Glutaredoxin</fullName>
    </recommendedName>
</protein>
<dbReference type="Gene3D" id="3.40.30.10">
    <property type="entry name" value="Glutaredoxin"/>
    <property type="match status" value="1"/>
</dbReference>
<gene>
    <name evidence="1" type="ORF">MHEL_14530</name>
</gene>
<name>A0A7I7T2N9_9MYCO</name>
<evidence type="ECO:0000313" key="1">
    <source>
        <dbReference type="EMBL" id="BBY63210.1"/>
    </source>
</evidence>
<dbReference type="EMBL" id="AP022596">
    <property type="protein sequence ID" value="BBY63210.1"/>
    <property type="molecule type" value="Genomic_DNA"/>
</dbReference>
<organism evidence="1 2">
    <name type="scientific">Mycolicibacterium helvum</name>
    <dbReference type="NCBI Taxonomy" id="1534349"/>
    <lineage>
        <taxon>Bacteria</taxon>
        <taxon>Bacillati</taxon>
        <taxon>Actinomycetota</taxon>
        <taxon>Actinomycetes</taxon>
        <taxon>Mycobacteriales</taxon>
        <taxon>Mycobacteriaceae</taxon>
        <taxon>Mycolicibacterium</taxon>
    </lineage>
</organism>
<sequence>MRGHAGVACHGADLLGDQLVGGAFGARISRKFLVVVPGPHGSTLTATLARVSRAHVELLTRAGCTICEQVYDRLAELATELDFELSATDVDAAATAGNSALRAEFGDRLPVVLLNGREHSYWDVDVARLRADLARGRAVVDDDG</sequence>
<proteinExistence type="predicted"/>